<dbReference type="AlphaFoldDB" id="A0A975TTN5"/>
<evidence type="ECO:0000313" key="2">
    <source>
        <dbReference type="EMBL" id="QXL87071.1"/>
    </source>
</evidence>
<dbReference type="RefSeq" id="WP_257893980.1">
    <property type="nucleotide sequence ID" value="NZ_JAIMBW010000001.1"/>
</dbReference>
<name>A0A975TTN5_9RHOB</name>
<dbReference type="Pfam" id="PF13403">
    <property type="entry name" value="Hint_2"/>
    <property type="match status" value="1"/>
</dbReference>
<dbReference type="InterPro" id="IPR028992">
    <property type="entry name" value="Hedgehog/Intein_dom"/>
</dbReference>
<dbReference type="EMBL" id="JAIMBW010000001">
    <property type="protein sequence ID" value="MBY4894410.1"/>
    <property type="molecule type" value="Genomic_DNA"/>
</dbReference>
<protein>
    <submittedName>
        <fullName evidence="2">Hint domain-containing protein</fullName>
    </submittedName>
</protein>
<feature type="domain" description="Hedgehog/Intein (Hint)" evidence="1">
    <location>
        <begin position="144"/>
        <end position="278"/>
    </location>
</feature>
<evidence type="ECO:0000313" key="3">
    <source>
        <dbReference type="Proteomes" id="UP000693972"/>
    </source>
</evidence>
<accession>A0A975TTN5</accession>
<reference evidence="2 3" key="1">
    <citation type="submission" date="2021-07" db="EMBL/GenBank/DDBJ databases">
        <title>Karlodiniumbacter phycospheric gen. nov., sp. nov., a phycosphere bacterium isolated from karlodinium veneficum.</title>
        <authorList>
            <person name="Peng Y."/>
            <person name="Jiang L."/>
            <person name="Lee J."/>
        </authorList>
    </citation>
    <scope>NUCLEOTIDE SEQUENCE</scope>
    <source>
        <strain evidence="2 3">N5</strain>
    </source>
</reference>
<dbReference type="EMBL" id="CP078073">
    <property type="protein sequence ID" value="QXL87071.1"/>
    <property type="molecule type" value="Genomic_DNA"/>
</dbReference>
<sequence>MTLWLELIGPRRPKPRRGRGVARDIPLRLWQGATDGDGAICIYLMPDGAVRLLHGEIDLCTAPGTLRAGETLGVRYIACAEGRADLFEVTNHDQDQVQSLRSGLATQARLRDALPRAEGFLSVAHVAAVASSVISATDLPGVESGALVSTVQGPRPIEALRPGDELLDDEGVPHPLRWIEARPRLCLGRTAPISLRAPYFGLTRDLVVTPQTRLLQTGPVVDYLCGTDAVLAQAADLAMGRAVMRDRSKPMRMFYHMMLDDAACIRVENSPIETAHLGDVMALGNQHISQSASPIASDTMPSLPLLDRAAARALVTAHARAA</sequence>
<dbReference type="Proteomes" id="UP000693972">
    <property type="component" value="Unassembled WGS sequence"/>
</dbReference>
<gene>
    <name evidence="2" type="ORF">KUL25_16765</name>
</gene>
<proteinExistence type="predicted"/>
<organism evidence="2">
    <name type="scientific">Gymnodinialimonas phycosphaerae</name>
    <dbReference type="NCBI Taxonomy" id="2841589"/>
    <lineage>
        <taxon>Bacteria</taxon>
        <taxon>Pseudomonadati</taxon>
        <taxon>Pseudomonadota</taxon>
        <taxon>Alphaproteobacteria</taxon>
        <taxon>Rhodobacterales</taxon>
        <taxon>Paracoccaceae</taxon>
        <taxon>Gymnodinialimonas</taxon>
    </lineage>
</organism>
<keyword evidence="3" id="KW-1185">Reference proteome</keyword>
<evidence type="ECO:0000259" key="1">
    <source>
        <dbReference type="Pfam" id="PF13403"/>
    </source>
</evidence>